<accession>A0A9W4TDS4</accession>
<comment type="caution">
    <text evidence="2">The sequence shown here is derived from an EMBL/GenBank/DDBJ whole genome shotgun (WGS) entry which is preliminary data.</text>
</comment>
<protein>
    <submittedName>
        <fullName evidence="2">18863_t:CDS:1</fullName>
    </submittedName>
</protein>
<name>A0A9W4TDS4_9GLOM</name>
<feature type="coiled-coil region" evidence="1">
    <location>
        <begin position="78"/>
        <end position="105"/>
    </location>
</feature>
<sequence>LCPVFLETYTPLAICNAYKTTGIWPFNPNAINSDRLDPSLITEKFIDSSLQIQPFVQPFVQPVESSPAFPSHSTRLNINMLKEENIMLKNKNELMKAQIAQIKEELNTYKNPGTCTLRSALKYPVPQKDTSICPASHNEESWQQLKTINEEAERKIVEMKQKKEAAAQKKAAQELNLIQKNEERARKAQQKLTKNK</sequence>
<dbReference type="Proteomes" id="UP001153678">
    <property type="component" value="Unassembled WGS sequence"/>
</dbReference>
<keyword evidence="3" id="KW-1185">Reference proteome</keyword>
<evidence type="ECO:0000313" key="3">
    <source>
        <dbReference type="Proteomes" id="UP001153678"/>
    </source>
</evidence>
<evidence type="ECO:0000256" key="1">
    <source>
        <dbReference type="SAM" id="Coils"/>
    </source>
</evidence>
<feature type="coiled-coil region" evidence="1">
    <location>
        <begin position="142"/>
        <end position="191"/>
    </location>
</feature>
<dbReference type="EMBL" id="CAMKVN010022468">
    <property type="protein sequence ID" value="CAI2199840.1"/>
    <property type="molecule type" value="Genomic_DNA"/>
</dbReference>
<reference evidence="2" key="1">
    <citation type="submission" date="2022-08" db="EMBL/GenBank/DDBJ databases">
        <authorList>
            <person name="Kallberg Y."/>
            <person name="Tangrot J."/>
            <person name="Rosling A."/>
        </authorList>
    </citation>
    <scope>NUCLEOTIDE SEQUENCE</scope>
    <source>
        <strain evidence="2">Wild A</strain>
    </source>
</reference>
<organism evidence="2 3">
    <name type="scientific">Funneliformis geosporum</name>
    <dbReference type="NCBI Taxonomy" id="1117311"/>
    <lineage>
        <taxon>Eukaryota</taxon>
        <taxon>Fungi</taxon>
        <taxon>Fungi incertae sedis</taxon>
        <taxon>Mucoromycota</taxon>
        <taxon>Glomeromycotina</taxon>
        <taxon>Glomeromycetes</taxon>
        <taxon>Glomerales</taxon>
        <taxon>Glomeraceae</taxon>
        <taxon>Funneliformis</taxon>
    </lineage>
</organism>
<dbReference type="OrthoDB" id="4327074at2759"/>
<gene>
    <name evidence="2" type="ORF">FWILDA_LOCUS19273</name>
</gene>
<dbReference type="AlphaFoldDB" id="A0A9W4TDS4"/>
<proteinExistence type="predicted"/>
<feature type="non-terminal residue" evidence="2">
    <location>
        <position position="1"/>
    </location>
</feature>
<evidence type="ECO:0000313" key="2">
    <source>
        <dbReference type="EMBL" id="CAI2199840.1"/>
    </source>
</evidence>
<keyword evidence="1" id="KW-0175">Coiled coil</keyword>